<name>A0A6C0KQV8_9ZZZZ</name>
<keyword evidence="2" id="KW-0472">Membrane</keyword>
<reference evidence="3" key="1">
    <citation type="journal article" date="2020" name="Nature">
        <title>Giant virus diversity and host interactions through global metagenomics.</title>
        <authorList>
            <person name="Schulz F."/>
            <person name="Roux S."/>
            <person name="Paez-Espino D."/>
            <person name="Jungbluth S."/>
            <person name="Walsh D.A."/>
            <person name="Denef V.J."/>
            <person name="McMahon K.D."/>
            <person name="Konstantinidis K.T."/>
            <person name="Eloe-Fadrosh E.A."/>
            <person name="Kyrpides N.C."/>
            <person name="Woyke T."/>
        </authorList>
    </citation>
    <scope>NUCLEOTIDE SEQUENCE</scope>
    <source>
        <strain evidence="3">GVMAG-S-3300013093-109</strain>
    </source>
</reference>
<dbReference type="EMBL" id="MN740968">
    <property type="protein sequence ID" value="QHU20352.1"/>
    <property type="molecule type" value="Genomic_DNA"/>
</dbReference>
<keyword evidence="2" id="KW-1133">Transmembrane helix</keyword>
<feature type="transmembrane region" description="Helical" evidence="2">
    <location>
        <begin position="51"/>
        <end position="69"/>
    </location>
</feature>
<dbReference type="Pfam" id="PF19883">
    <property type="entry name" value="DUF6356"/>
    <property type="match status" value="1"/>
</dbReference>
<protein>
    <submittedName>
        <fullName evidence="3">Uncharacterized protein</fullName>
    </submittedName>
</protein>
<keyword evidence="2" id="KW-0812">Transmembrane</keyword>
<proteinExistence type="predicted"/>
<feature type="compositionally biased region" description="Basic and acidic residues" evidence="1">
    <location>
        <begin position="102"/>
        <end position="115"/>
    </location>
</feature>
<evidence type="ECO:0000256" key="1">
    <source>
        <dbReference type="SAM" id="MobiDB-lite"/>
    </source>
</evidence>
<evidence type="ECO:0000313" key="3">
    <source>
        <dbReference type="EMBL" id="QHU20352.1"/>
    </source>
</evidence>
<feature type="region of interest" description="Disordered" evidence="1">
    <location>
        <begin position="86"/>
        <end position="115"/>
    </location>
</feature>
<accession>A0A6C0KQV8</accession>
<dbReference type="AlphaFoldDB" id="A0A6C0KQV8"/>
<evidence type="ECO:0000256" key="2">
    <source>
        <dbReference type="SAM" id="Phobius"/>
    </source>
</evidence>
<dbReference type="InterPro" id="IPR045936">
    <property type="entry name" value="DUF6356"/>
</dbReference>
<sequence length="115" mass="12856">MTNPDKETTEKMSDMIASTFQSVKHAFVDHPRKLRMNYCSHFVQSACMSFYMVRGAITLAIHAVFPFLLKNAYVVKQLHDEHGAPLAEHGAPLAEHGAPLAEAKEEEPMKADKSE</sequence>
<organism evidence="3">
    <name type="scientific">viral metagenome</name>
    <dbReference type="NCBI Taxonomy" id="1070528"/>
    <lineage>
        <taxon>unclassified sequences</taxon>
        <taxon>metagenomes</taxon>
        <taxon>organismal metagenomes</taxon>
    </lineage>
</organism>